<keyword evidence="8" id="KW-1185">Reference proteome</keyword>
<evidence type="ECO:0000256" key="6">
    <source>
        <dbReference type="RuleBase" id="RU003567"/>
    </source>
</evidence>
<dbReference type="GO" id="GO:0004252">
    <property type="term" value="F:serine-type endopeptidase activity"/>
    <property type="evidence" value="ECO:0007669"/>
    <property type="project" value="InterPro"/>
</dbReference>
<dbReference type="GO" id="GO:0006515">
    <property type="term" value="P:protein quality control for misfolded or incompletely synthesized proteins"/>
    <property type="evidence" value="ECO:0007669"/>
    <property type="project" value="TreeGrafter"/>
</dbReference>
<name>A0A1I3C3A7_9LACT</name>
<dbReference type="GO" id="GO:0051117">
    <property type="term" value="F:ATPase binding"/>
    <property type="evidence" value="ECO:0007669"/>
    <property type="project" value="TreeGrafter"/>
</dbReference>
<evidence type="ECO:0000256" key="3">
    <source>
        <dbReference type="ARBA" id="ARBA00022670"/>
    </source>
</evidence>
<evidence type="ECO:0000256" key="1">
    <source>
        <dbReference type="ARBA" id="ARBA00007039"/>
    </source>
</evidence>
<comment type="similarity">
    <text evidence="1 6">Belongs to the peptidase S14 family.</text>
</comment>
<dbReference type="InterPro" id="IPR029045">
    <property type="entry name" value="ClpP/crotonase-like_dom_sf"/>
</dbReference>
<dbReference type="GO" id="GO:0009368">
    <property type="term" value="C:endopeptidase Clp complex"/>
    <property type="evidence" value="ECO:0007669"/>
    <property type="project" value="TreeGrafter"/>
</dbReference>
<dbReference type="CDD" id="cd07016">
    <property type="entry name" value="S14_ClpP_1"/>
    <property type="match status" value="1"/>
</dbReference>
<keyword evidence="3 7" id="KW-0645">Protease</keyword>
<keyword evidence="2" id="KW-0963">Cytoplasm</keyword>
<evidence type="ECO:0000256" key="4">
    <source>
        <dbReference type="ARBA" id="ARBA00022801"/>
    </source>
</evidence>
<dbReference type="AlphaFoldDB" id="A0A1I3C3A7"/>
<evidence type="ECO:0000256" key="5">
    <source>
        <dbReference type="ARBA" id="ARBA00022825"/>
    </source>
</evidence>
<protein>
    <recommendedName>
        <fullName evidence="6">ATP-dependent Clp protease proteolytic subunit</fullName>
    </recommendedName>
</protein>
<reference evidence="7 8" key="1">
    <citation type="submission" date="2016-10" db="EMBL/GenBank/DDBJ databases">
        <authorList>
            <person name="de Groot N.N."/>
        </authorList>
    </citation>
    <scope>NUCLEOTIDE SEQUENCE [LARGE SCALE GENOMIC DNA]</scope>
    <source>
        <strain evidence="7 8">DSM 27630</strain>
    </source>
</reference>
<accession>A0A1I3C3A7</accession>
<dbReference type="Gene3D" id="3.90.226.10">
    <property type="entry name" value="2-enoyl-CoA Hydratase, Chain A, domain 1"/>
    <property type="match status" value="1"/>
</dbReference>
<dbReference type="PANTHER" id="PTHR10381">
    <property type="entry name" value="ATP-DEPENDENT CLP PROTEASE PROTEOLYTIC SUBUNIT"/>
    <property type="match status" value="1"/>
</dbReference>
<dbReference type="PANTHER" id="PTHR10381:SF70">
    <property type="entry name" value="ATP-DEPENDENT CLP PROTEASE PROTEOLYTIC SUBUNIT"/>
    <property type="match status" value="1"/>
</dbReference>
<keyword evidence="4" id="KW-0378">Hydrolase</keyword>
<evidence type="ECO:0000313" key="7">
    <source>
        <dbReference type="EMBL" id="SFH68679.1"/>
    </source>
</evidence>
<keyword evidence="5" id="KW-0720">Serine protease</keyword>
<dbReference type="Pfam" id="PF00574">
    <property type="entry name" value="CLP_protease"/>
    <property type="match status" value="1"/>
</dbReference>
<dbReference type="InterPro" id="IPR023562">
    <property type="entry name" value="ClpP/TepA"/>
</dbReference>
<proteinExistence type="inferred from homology"/>
<dbReference type="PRINTS" id="PR00127">
    <property type="entry name" value="CLPPROTEASEP"/>
</dbReference>
<dbReference type="GO" id="GO:0004176">
    <property type="term" value="F:ATP-dependent peptidase activity"/>
    <property type="evidence" value="ECO:0007669"/>
    <property type="project" value="InterPro"/>
</dbReference>
<dbReference type="NCBIfam" id="NF045542">
    <property type="entry name" value="Clp_rel_HeadMat"/>
    <property type="match status" value="1"/>
</dbReference>
<evidence type="ECO:0000313" key="8">
    <source>
        <dbReference type="Proteomes" id="UP000198668"/>
    </source>
</evidence>
<organism evidence="7 8">
    <name type="scientific">Pisciglobus halotolerans</name>
    <dbReference type="NCBI Taxonomy" id="745365"/>
    <lineage>
        <taxon>Bacteria</taxon>
        <taxon>Bacillati</taxon>
        <taxon>Bacillota</taxon>
        <taxon>Bacilli</taxon>
        <taxon>Lactobacillales</taxon>
        <taxon>Carnobacteriaceae</taxon>
    </lineage>
</organism>
<dbReference type="EMBL" id="FOQE01000012">
    <property type="protein sequence ID" value="SFH68679.1"/>
    <property type="molecule type" value="Genomic_DNA"/>
</dbReference>
<evidence type="ECO:0000256" key="2">
    <source>
        <dbReference type="ARBA" id="ARBA00022490"/>
    </source>
</evidence>
<gene>
    <name evidence="7" type="ORF">SAMN04489868_11242</name>
</gene>
<dbReference type="SUPFAM" id="SSF52096">
    <property type="entry name" value="ClpP/crotonase"/>
    <property type="match status" value="1"/>
</dbReference>
<dbReference type="InterPro" id="IPR001907">
    <property type="entry name" value="ClpP"/>
</dbReference>
<dbReference type="Proteomes" id="UP000198668">
    <property type="component" value="Unassembled WGS sequence"/>
</dbReference>
<dbReference type="RefSeq" id="WP_245741835.1">
    <property type="nucleotide sequence ID" value="NZ_FOQE01000012.1"/>
</dbReference>
<sequence length="243" mass="27379">MIMSRLEELMKQRPIKNEFKLKNEENGPAKVFLYGTVGGYYDGFSLRTIQNALKEIDSDEIELHINSYGGDLFEGIAIKNLLRSRDEKITIYIDGIAASAASIVAMAGNEIIMPSDSQLMIHNPWTVAFGNAKELHKVADDLEKMQSSLEKTYIDRFVGTEDELRKLLDEETYLTAEECVVFGLADKIDSEENDNQADDEISAKDTLIQRIAAEKLKKPAADIKKENKGNDLLKNLIKVMEEK</sequence>